<dbReference type="PANTHER" id="PTHR22576:SF37">
    <property type="entry name" value="MUCOSA-ASSOCIATED LYMPHOID TISSUE LYMPHOMA TRANSLOCATION PROTEIN 1"/>
    <property type="match status" value="1"/>
</dbReference>
<dbReference type="Gene3D" id="3.40.50.1460">
    <property type="match status" value="1"/>
</dbReference>
<dbReference type="Gene3D" id="2.60.40.1120">
    <property type="entry name" value="Carboxypeptidase-like, regulatory domain"/>
    <property type="match status" value="1"/>
</dbReference>
<dbReference type="PROSITE" id="PS50208">
    <property type="entry name" value="CASPASE_P20"/>
    <property type="match status" value="1"/>
</dbReference>
<dbReference type="InterPro" id="IPR011600">
    <property type="entry name" value="Pept_C14_caspase"/>
</dbReference>
<dbReference type="SUPFAM" id="SSF52129">
    <property type="entry name" value="Caspase-like"/>
    <property type="match status" value="1"/>
</dbReference>
<proteinExistence type="predicted"/>
<accession>A0A6S6U4S8</accession>
<feature type="domain" description="Caspase family p20" evidence="1">
    <location>
        <begin position="34"/>
        <end position="165"/>
    </location>
</feature>
<dbReference type="GO" id="GO:0006508">
    <property type="term" value="P:proteolysis"/>
    <property type="evidence" value="ECO:0007669"/>
    <property type="project" value="InterPro"/>
</dbReference>
<protein>
    <recommendedName>
        <fullName evidence="1">Caspase family p20 domain-containing protein</fullName>
    </recommendedName>
</protein>
<evidence type="ECO:0000313" key="2">
    <source>
        <dbReference type="EMBL" id="CAA6823813.1"/>
    </source>
</evidence>
<dbReference type="GO" id="GO:0004197">
    <property type="term" value="F:cysteine-type endopeptidase activity"/>
    <property type="evidence" value="ECO:0007669"/>
    <property type="project" value="InterPro"/>
</dbReference>
<dbReference type="EMBL" id="CACVAZ010000169">
    <property type="protein sequence ID" value="CAA6823813.1"/>
    <property type="molecule type" value="Genomic_DNA"/>
</dbReference>
<reference evidence="2" key="1">
    <citation type="submission" date="2020-01" db="EMBL/GenBank/DDBJ databases">
        <authorList>
            <person name="Meier V. D."/>
            <person name="Meier V D."/>
        </authorList>
    </citation>
    <scope>NUCLEOTIDE SEQUENCE</scope>
    <source>
        <strain evidence="2">HLG_WM_MAG_02</strain>
    </source>
</reference>
<dbReference type="Pfam" id="PF00656">
    <property type="entry name" value="Peptidase_C14"/>
    <property type="match status" value="1"/>
</dbReference>
<dbReference type="InterPro" id="IPR052039">
    <property type="entry name" value="Caspase-related_regulators"/>
</dbReference>
<dbReference type="InterPro" id="IPR001309">
    <property type="entry name" value="Pept_C14_p20"/>
</dbReference>
<gene>
    <name evidence="2" type="ORF">HELGO_WM55553</name>
</gene>
<organism evidence="2">
    <name type="scientific">uncultured Sulfurovum sp</name>
    <dbReference type="NCBI Taxonomy" id="269237"/>
    <lineage>
        <taxon>Bacteria</taxon>
        <taxon>Pseudomonadati</taxon>
        <taxon>Campylobacterota</taxon>
        <taxon>Epsilonproteobacteria</taxon>
        <taxon>Campylobacterales</taxon>
        <taxon>Sulfurovaceae</taxon>
        <taxon>Sulfurovum</taxon>
        <taxon>environmental samples</taxon>
    </lineage>
</organism>
<evidence type="ECO:0000259" key="1">
    <source>
        <dbReference type="PROSITE" id="PS50208"/>
    </source>
</evidence>
<dbReference type="InterPro" id="IPR029030">
    <property type="entry name" value="Caspase-like_dom_sf"/>
</dbReference>
<dbReference type="PANTHER" id="PTHR22576">
    <property type="entry name" value="MUCOSA ASSOCIATED LYMPHOID TISSUE LYMPHOMA TRANSLOCATION PROTEIN 1/PARACASPASE"/>
    <property type="match status" value="1"/>
</dbReference>
<sequence length="479" mass="52692">MKFGGIVLGILLWVGTVLGNDKAVHFVSTEMKTENRVALVIGNNAYQRPLTVLNNTINDAKAIQSILVKRGFKVIYRENVSHRAFDRALEEFYRQLGHGGVGLLYFSGHGLEFDGQNYLIPTDAKIGAKSDTKYEAIALNKITHRIQKIGNRLNIVILDACRNDPFAKAYGVGGLAKSEPIGLFVSYATGAGKVSSDGRVGGNGLFTQYLIENMKKPLGLQQVFKATRASVYNASGGSQFPAIYDQIVKGDFYFTLPQTNSTQAQSAPTILQPLNEIIPKYTPNFRVFSSIDIHKKNPINATITIENQGTWYHGMQLTKGTYTVSIRANNYKTQQYSVQINSNQSFDFQLQFILPKLQAVAVSSSSKWISPTKSSCESNGGTMDKQGICTATWKEANTICRASGGALPSKEVLDQVVSDCGGILIKGFSSEEAQKNSKNRNYQSCYQEKGFNDSGSYWSSTSDSVDNGNAWIVYFYYGV</sequence>
<name>A0A6S6U4S8_9BACT</name>
<dbReference type="AlphaFoldDB" id="A0A6S6U4S8"/>